<dbReference type="Pfam" id="PF03830">
    <property type="entry name" value="PTSIIB_sorb"/>
    <property type="match status" value="1"/>
</dbReference>
<keyword evidence="6" id="KW-0598">Phosphotransferase system</keyword>
<evidence type="ECO:0000256" key="3">
    <source>
        <dbReference type="ARBA" id="ARBA00022490"/>
    </source>
</evidence>
<keyword evidence="7" id="KW-0418">Kinase</keyword>
<keyword evidence="5" id="KW-0808">Transferase</keyword>
<keyword evidence="10" id="KW-1185">Reference proteome</keyword>
<dbReference type="RefSeq" id="WP_193529793.1">
    <property type="nucleotide sequence ID" value="NZ_JADCJZ010000002.1"/>
</dbReference>
<keyword evidence="4 9" id="KW-0762">Sugar transport</keyword>
<comment type="caution">
    <text evidence="9">The sequence shown here is derived from an EMBL/GenBank/DDBJ whole genome shotgun (WGS) entry which is preliminary data.</text>
</comment>
<sequence>MRIALSRIDNRLLHGVVATQWAPQTGAQRVMIIDDETAENEIAKASMKLARPAGMAISIITLETALANFKANKYAGQTIFIITKKPATLRRLVEEAAVPIKEVNVGATAQRGPEEDYIEVNRRVTVDAQEREDYRYLIGKGIDVYAQYLLSEKPQPLADLLG</sequence>
<comment type="subcellular location">
    <subcellularLocation>
        <location evidence="1">Cytoplasm</location>
    </subcellularLocation>
</comment>
<evidence type="ECO:0000256" key="6">
    <source>
        <dbReference type="ARBA" id="ARBA00022683"/>
    </source>
</evidence>
<feature type="domain" description="PTS EIIB type-4" evidence="8">
    <location>
        <begin position="1"/>
        <end position="162"/>
    </location>
</feature>
<keyword evidence="2" id="KW-0813">Transport</keyword>
<accession>A0ABR9QTC8</accession>
<evidence type="ECO:0000256" key="1">
    <source>
        <dbReference type="ARBA" id="ARBA00004496"/>
    </source>
</evidence>
<evidence type="ECO:0000256" key="2">
    <source>
        <dbReference type="ARBA" id="ARBA00022448"/>
    </source>
</evidence>
<dbReference type="Gene3D" id="3.40.35.10">
    <property type="entry name" value="Phosphotransferase system, sorbose subfamily IIB component"/>
    <property type="match status" value="1"/>
</dbReference>
<reference evidence="9 10" key="1">
    <citation type="submission" date="2020-10" db="EMBL/GenBank/DDBJ databases">
        <title>ChiBAC.</title>
        <authorList>
            <person name="Zenner C."/>
            <person name="Hitch T.C.A."/>
            <person name="Clavel T."/>
        </authorList>
    </citation>
    <scope>NUCLEOTIDE SEQUENCE [LARGE SCALE GENOMIC DNA]</scope>
    <source>
        <strain evidence="9 10">DSM 107455</strain>
    </source>
</reference>
<dbReference type="InterPro" id="IPR004720">
    <property type="entry name" value="PTS_IIB_sorbose-sp"/>
</dbReference>
<dbReference type="SUPFAM" id="SSF52728">
    <property type="entry name" value="PTS IIb component"/>
    <property type="match status" value="1"/>
</dbReference>
<protein>
    <submittedName>
        <fullName evidence="9">PTS sugar transporter subunit IIB</fullName>
    </submittedName>
</protein>
<evidence type="ECO:0000313" key="10">
    <source>
        <dbReference type="Proteomes" id="UP001194273"/>
    </source>
</evidence>
<dbReference type="Proteomes" id="UP001194273">
    <property type="component" value="Unassembled WGS sequence"/>
</dbReference>
<evidence type="ECO:0000256" key="4">
    <source>
        <dbReference type="ARBA" id="ARBA00022597"/>
    </source>
</evidence>
<dbReference type="InterPro" id="IPR036667">
    <property type="entry name" value="PTS_IIB_sorbose-sp_sf"/>
</dbReference>
<evidence type="ECO:0000256" key="7">
    <source>
        <dbReference type="ARBA" id="ARBA00022777"/>
    </source>
</evidence>
<evidence type="ECO:0000259" key="8">
    <source>
        <dbReference type="PROSITE" id="PS51101"/>
    </source>
</evidence>
<evidence type="ECO:0000256" key="5">
    <source>
        <dbReference type="ARBA" id="ARBA00022679"/>
    </source>
</evidence>
<proteinExistence type="predicted"/>
<keyword evidence="3" id="KW-0963">Cytoplasm</keyword>
<dbReference type="EMBL" id="JADCJZ010000002">
    <property type="protein sequence ID" value="MBE5024344.1"/>
    <property type="molecule type" value="Genomic_DNA"/>
</dbReference>
<name>A0ABR9QTC8_9ACTN</name>
<dbReference type="PROSITE" id="PS51101">
    <property type="entry name" value="PTS_EIIB_TYPE_4"/>
    <property type="match status" value="1"/>
</dbReference>
<gene>
    <name evidence="9" type="ORF">INF26_05680</name>
</gene>
<evidence type="ECO:0000313" key="9">
    <source>
        <dbReference type="EMBL" id="MBE5024344.1"/>
    </source>
</evidence>
<organism evidence="9 10">
    <name type="scientific">Thermophilibacter gallinarum</name>
    <dbReference type="NCBI Taxonomy" id="2779357"/>
    <lineage>
        <taxon>Bacteria</taxon>
        <taxon>Bacillati</taxon>
        <taxon>Actinomycetota</taxon>
        <taxon>Coriobacteriia</taxon>
        <taxon>Coriobacteriales</taxon>
        <taxon>Atopobiaceae</taxon>
        <taxon>Thermophilibacter</taxon>
    </lineage>
</organism>